<gene>
    <name evidence="1" type="ORF">HMPREF9629_00431</name>
</gene>
<reference evidence="1 2" key="1">
    <citation type="submission" date="2011-08" db="EMBL/GenBank/DDBJ databases">
        <title>The Genome Sequence of Eubacteriaceae bacterium ACC19a.</title>
        <authorList>
            <consortium name="The Broad Institute Genome Sequencing Platform"/>
            <person name="Earl A."/>
            <person name="Ward D."/>
            <person name="Feldgarden M."/>
            <person name="Gevers D."/>
            <person name="Sizova M."/>
            <person name="Hazen A."/>
            <person name="Epstein S."/>
            <person name="Young S.K."/>
            <person name="Zeng Q."/>
            <person name="Gargeya S."/>
            <person name="Fitzgerald M."/>
            <person name="Haas B."/>
            <person name="Abouelleil A."/>
            <person name="Alvarado L."/>
            <person name="Arachchi H.M."/>
            <person name="Berlin A."/>
            <person name="Brown A."/>
            <person name="Chapman S.B."/>
            <person name="Chen Z."/>
            <person name="Dunbar C."/>
            <person name="Freedman E."/>
            <person name="Gearin G."/>
            <person name="Gellesch M."/>
            <person name="Goldberg J."/>
            <person name="Griggs A."/>
            <person name="Gujja S."/>
            <person name="Heiman D."/>
            <person name="Howarth C."/>
            <person name="Larson L."/>
            <person name="Lui A."/>
            <person name="MacDonald P.J.P."/>
            <person name="Montmayeur A."/>
            <person name="Murphy C."/>
            <person name="Neiman D."/>
            <person name="Pearson M."/>
            <person name="Priest M."/>
            <person name="Roberts A."/>
            <person name="Saif S."/>
            <person name="Shea T."/>
            <person name="Shenoy N."/>
            <person name="Sisk P."/>
            <person name="Stolte C."/>
            <person name="Sykes S."/>
            <person name="Wortman J."/>
            <person name="Nusbaum C."/>
            <person name="Birren B."/>
        </authorList>
    </citation>
    <scope>NUCLEOTIDE SEQUENCE [LARGE SCALE GENOMIC DNA]</scope>
    <source>
        <strain evidence="1 2">ACC19a</strain>
    </source>
</reference>
<accession>G9X208</accession>
<dbReference type="BioCyc" id="EBAC796937-HMP:GMGH-432-MONOMER"/>
<dbReference type="RefSeq" id="WP_009524668.1">
    <property type="nucleotide sequence ID" value="NZ_JH414547.1"/>
</dbReference>
<evidence type="ECO:0008006" key="3">
    <source>
        <dbReference type="Google" id="ProtNLM"/>
    </source>
</evidence>
<dbReference type="PATRIC" id="fig|796937.3.peg.1655"/>
<dbReference type="EMBL" id="AFZE01000045">
    <property type="protein sequence ID" value="EHL13131.1"/>
    <property type="molecule type" value="Genomic_DNA"/>
</dbReference>
<dbReference type="Proteomes" id="UP000006437">
    <property type="component" value="Unassembled WGS sequence"/>
</dbReference>
<proteinExistence type="predicted"/>
<comment type="caution">
    <text evidence="1">The sequence shown here is derived from an EMBL/GenBank/DDBJ whole genome shotgun (WGS) entry which is preliminary data.</text>
</comment>
<organism evidence="1 2">
    <name type="scientific">Peptoanaerobacter stomatis</name>
    <dbReference type="NCBI Taxonomy" id="796937"/>
    <lineage>
        <taxon>Bacteria</taxon>
        <taxon>Bacillati</taxon>
        <taxon>Bacillota</taxon>
        <taxon>Clostridia</taxon>
        <taxon>Peptostreptococcales</taxon>
        <taxon>Filifactoraceae</taxon>
        <taxon>Peptoanaerobacter</taxon>
    </lineage>
</organism>
<evidence type="ECO:0000313" key="1">
    <source>
        <dbReference type="EMBL" id="EHL13131.1"/>
    </source>
</evidence>
<dbReference type="HOGENOM" id="CLU_171882_0_0_9"/>
<name>G9X208_9FIRM</name>
<dbReference type="AlphaFoldDB" id="G9X208"/>
<sequence length="112" mass="12677">MGRLKGIKVILVSKIESGKDPFGNAIYDKKNIEVNNVLIGQPTTDDITNSLNLYGKKAVYTLAIPKGDTNIWENQEVIFFGQKWRVFSKVTQGIENLVPLSWNKKVMVESYE</sequence>
<evidence type="ECO:0000313" key="2">
    <source>
        <dbReference type="Proteomes" id="UP000006437"/>
    </source>
</evidence>
<protein>
    <recommendedName>
        <fullName evidence="3">Phage protein</fullName>
    </recommendedName>
</protein>